<evidence type="ECO:0000313" key="2">
    <source>
        <dbReference type="Proteomes" id="UP000600101"/>
    </source>
</evidence>
<dbReference type="Proteomes" id="UP000600101">
    <property type="component" value="Unassembled WGS sequence"/>
</dbReference>
<evidence type="ECO:0000313" key="1">
    <source>
        <dbReference type="EMBL" id="MBC4017440.1"/>
    </source>
</evidence>
<dbReference type="EMBL" id="JACOMF010000028">
    <property type="protein sequence ID" value="MBC4017440.1"/>
    <property type="molecule type" value="Genomic_DNA"/>
</dbReference>
<dbReference type="InterPro" id="IPR014917">
    <property type="entry name" value="DUF1800"/>
</dbReference>
<keyword evidence="2" id="KW-1185">Reference proteome</keyword>
<comment type="caution">
    <text evidence="1">The sequence shown here is derived from an EMBL/GenBank/DDBJ whole genome shotgun (WGS) entry which is preliminary data.</text>
</comment>
<gene>
    <name evidence="1" type="ORF">H7965_19200</name>
</gene>
<dbReference type="Pfam" id="PF08811">
    <property type="entry name" value="DUF1800"/>
    <property type="match status" value="1"/>
</dbReference>
<dbReference type="AlphaFoldDB" id="A0A9X0UIW0"/>
<dbReference type="RefSeq" id="WP_186772199.1">
    <property type="nucleotide sequence ID" value="NZ_JACOMF010000028.1"/>
</dbReference>
<sequence>MSTTAKAPALDAGSAHRVLARAAYGAKPGEAAALARQGLGPWLDRQLALPPDDPTLVAQLEALRVPIRYAKGPDEPAVDEARPLLTLAASQTTNWLLVGRRGEPPIPGAERDRPRVELILSTLLRKAAAEAQLRERLVEFWHDHFNVATPSLQFVSVSIVEHDRRIRGAALGNFRTLLEAVATSPAMLVYLNNWTSRAGAPNENYARELLELHTLGQAAYHGGARSGRDVPKLPDGRPAGYVDADVWEAARALTGWTVANNQPLDRARRLPRSGEFTYVAAWHDPYQKHFLGQDLDPFAPAMAHGKAVLDALAVHPATARHVCTKLARFLIGDPVPAAAVARAEAAFQRHAEAPDQIARTVRALLLGPEIAAPGYGRARRPLDFVAAAARALQLPFTPTMQLASQLSRAGQTLFAWPSPDGQPVDPEPYLGASALRARWAIAQGIGRNSWATGASPLLAECAGQPVARVTARLAQTALGPAAPRVAETIAGVWQAAGRSAKPNAAEVGELAGWVLTAPAFQTA</sequence>
<accession>A0A9X0UIW0</accession>
<proteinExistence type="predicted"/>
<protein>
    <submittedName>
        <fullName evidence="1">DUF1800 domain-containing protein</fullName>
    </submittedName>
</protein>
<organism evidence="1 2">
    <name type="scientific">Siccirubricoccus deserti</name>
    <dbReference type="NCBI Taxonomy" id="2013562"/>
    <lineage>
        <taxon>Bacteria</taxon>
        <taxon>Pseudomonadati</taxon>
        <taxon>Pseudomonadota</taxon>
        <taxon>Alphaproteobacteria</taxon>
        <taxon>Acetobacterales</taxon>
        <taxon>Roseomonadaceae</taxon>
        <taxon>Siccirubricoccus</taxon>
    </lineage>
</organism>
<reference evidence="1" key="1">
    <citation type="submission" date="2020-08" db="EMBL/GenBank/DDBJ databases">
        <authorList>
            <person name="Hu Y."/>
            <person name="Nguyen S.V."/>
            <person name="Li F."/>
            <person name="Fanning S."/>
        </authorList>
    </citation>
    <scope>NUCLEOTIDE SEQUENCE</scope>
    <source>
        <strain evidence="1">SYSU D8009</strain>
    </source>
</reference>
<name>A0A9X0UIW0_9PROT</name>